<reference evidence="2 3" key="1">
    <citation type="submission" date="2020-12" db="EMBL/GenBank/DDBJ databases">
        <title>HMF7856_wgs.fasta genome submission.</title>
        <authorList>
            <person name="Kang H."/>
            <person name="Kim H."/>
            <person name="Joh K."/>
        </authorList>
    </citation>
    <scope>NUCLEOTIDE SEQUENCE [LARGE SCALE GENOMIC DNA]</scope>
    <source>
        <strain evidence="2 3">HMF7856</strain>
    </source>
</reference>
<keyword evidence="3" id="KW-1185">Reference proteome</keyword>
<proteinExistence type="predicted"/>
<dbReference type="EMBL" id="CP066775">
    <property type="protein sequence ID" value="QQL49865.1"/>
    <property type="molecule type" value="Genomic_DNA"/>
</dbReference>
<organism evidence="2 3">
    <name type="scientific">Mucilaginibacter ginkgonis</name>
    <dbReference type="NCBI Taxonomy" id="2682091"/>
    <lineage>
        <taxon>Bacteria</taxon>
        <taxon>Pseudomonadati</taxon>
        <taxon>Bacteroidota</taxon>
        <taxon>Sphingobacteriia</taxon>
        <taxon>Sphingobacteriales</taxon>
        <taxon>Sphingobacteriaceae</taxon>
        <taxon>Mucilaginibacter</taxon>
    </lineage>
</organism>
<dbReference type="RefSeq" id="WP_157523426.1">
    <property type="nucleotide sequence ID" value="NZ_CP066775.1"/>
</dbReference>
<protein>
    <submittedName>
        <fullName evidence="2">YdeI/OmpD-associated family protein</fullName>
    </submittedName>
</protein>
<name>A0A6I4HWY9_9SPHI</name>
<evidence type="ECO:0000313" key="3">
    <source>
        <dbReference type="Proteomes" id="UP000429232"/>
    </source>
</evidence>
<dbReference type="Pfam" id="PF13376">
    <property type="entry name" value="OmdA"/>
    <property type="match status" value="1"/>
</dbReference>
<evidence type="ECO:0000259" key="1">
    <source>
        <dbReference type="Pfam" id="PF08818"/>
    </source>
</evidence>
<dbReference type="AlphaFoldDB" id="A0A6I4HWY9"/>
<evidence type="ECO:0000313" key="2">
    <source>
        <dbReference type="EMBL" id="QQL49865.1"/>
    </source>
</evidence>
<dbReference type="InterPro" id="IPR014922">
    <property type="entry name" value="YdhG-like"/>
</dbReference>
<feature type="domain" description="YdhG-like" evidence="1">
    <location>
        <begin position="20"/>
        <end position="113"/>
    </location>
</feature>
<gene>
    <name evidence="2" type="ORF">GO620_017135</name>
</gene>
<dbReference type="Gene3D" id="3.90.1150.200">
    <property type="match status" value="1"/>
</dbReference>
<dbReference type="SUPFAM" id="SSF159888">
    <property type="entry name" value="YdhG-like"/>
    <property type="match status" value="1"/>
</dbReference>
<accession>A0A6I4HWY9</accession>
<dbReference type="KEGG" id="mgik:GO620_017135"/>
<dbReference type="Proteomes" id="UP000429232">
    <property type="component" value="Chromosome"/>
</dbReference>
<sequence>MPKYDERFDAYIGKAADYAKPILTHIRKLVHEADPDIEETIKWGHLFFVRAKPVCFMAAFKKHCNFGFWSANQLPDPEKILKNEGQQSLLNQIYTINDLPADEILNWYIKNAVTHSVSAAKIKGPAKPKAKASDMEIPEDFQEAIDANHEATAAFKQFSASKRNEYIEWITEAKTEATRTKRLATAIEWIAEGKSRNWKYQK</sequence>
<dbReference type="Pfam" id="PF08818">
    <property type="entry name" value="DUF1801"/>
    <property type="match status" value="1"/>
</dbReference>